<name>A0ABQ9VK94_SAGOE</name>
<accession>A0ABQ9VK94</accession>
<gene>
    <name evidence="1" type="ORF">P7K49_009544</name>
</gene>
<proteinExistence type="predicted"/>
<organism evidence="1 2">
    <name type="scientific">Saguinus oedipus</name>
    <name type="common">Cotton-top tamarin</name>
    <name type="synonym">Oedipomidas oedipus</name>
    <dbReference type="NCBI Taxonomy" id="9490"/>
    <lineage>
        <taxon>Eukaryota</taxon>
        <taxon>Metazoa</taxon>
        <taxon>Chordata</taxon>
        <taxon>Craniata</taxon>
        <taxon>Vertebrata</taxon>
        <taxon>Euteleostomi</taxon>
        <taxon>Mammalia</taxon>
        <taxon>Eutheria</taxon>
        <taxon>Euarchontoglires</taxon>
        <taxon>Primates</taxon>
        <taxon>Haplorrhini</taxon>
        <taxon>Platyrrhini</taxon>
        <taxon>Cebidae</taxon>
        <taxon>Callitrichinae</taxon>
        <taxon>Saguinus</taxon>
    </lineage>
</organism>
<evidence type="ECO:0000313" key="1">
    <source>
        <dbReference type="EMBL" id="KAK2109798.1"/>
    </source>
</evidence>
<keyword evidence="2" id="KW-1185">Reference proteome</keyword>
<evidence type="ECO:0000313" key="2">
    <source>
        <dbReference type="Proteomes" id="UP001266305"/>
    </source>
</evidence>
<comment type="caution">
    <text evidence="1">The sequence shown here is derived from an EMBL/GenBank/DDBJ whole genome shotgun (WGS) entry which is preliminary data.</text>
</comment>
<sequence>MGLRKSLSLDKERHKKNIQQSYESQFPPLGVRITPVLPYSSQGKEIREADGSNHAGFQALWMIGRDELEYV</sequence>
<protein>
    <submittedName>
        <fullName evidence="1">Uncharacterized protein</fullName>
    </submittedName>
</protein>
<dbReference type="EMBL" id="JASSZA010000005">
    <property type="protein sequence ID" value="KAK2109798.1"/>
    <property type="molecule type" value="Genomic_DNA"/>
</dbReference>
<reference evidence="1 2" key="1">
    <citation type="submission" date="2023-05" db="EMBL/GenBank/DDBJ databases">
        <title>B98-5 Cell Line De Novo Hybrid Assembly: An Optical Mapping Approach.</title>
        <authorList>
            <person name="Kananen K."/>
            <person name="Auerbach J.A."/>
            <person name="Kautto E."/>
            <person name="Blachly J.S."/>
        </authorList>
    </citation>
    <scope>NUCLEOTIDE SEQUENCE [LARGE SCALE GENOMIC DNA]</scope>
    <source>
        <strain evidence="1">B95-8</strain>
        <tissue evidence="1">Cell line</tissue>
    </source>
</reference>
<dbReference type="Proteomes" id="UP001266305">
    <property type="component" value="Unassembled WGS sequence"/>
</dbReference>